<accession>A0A7Y9IZM4</accession>
<dbReference type="PANTHER" id="PTHR43271">
    <property type="entry name" value="BLL2771 PROTEIN"/>
    <property type="match status" value="1"/>
</dbReference>
<feature type="transmembrane region" description="Helical" evidence="8">
    <location>
        <begin position="115"/>
        <end position="137"/>
    </location>
</feature>
<feature type="transmembrane region" description="Helical" evidence="8">
    <location>
        <begin position="352"/>
        <end position="374"/>
    </location>
</feature>
<evidence type="ECO:0000256" key="8">
    <source>
        <dbReference type="SAM" id="Phobius"/>
    </source>
</evidence>
<feature type="transmembrane region" description="Helical" evidence="8">
    <location>
        <begin position="20"/>
        <end position="40"/>
    </location>
</feature>
<keyword evidence="3" id="KW-0813">Transport</keyword>
<dbReference type="Proteomes" id="UP000542125">
    <property type="component" value="Unassembled WGS sequence"/>
</dbReference>
<feature type="transmembrane region" description="Helical" evidence="8">
    <location>
        <begin position="260"/>
        <end position="281"/>
    </location>
</feature>
<feature type="transmembrane region" description="Helical" evidence="8">
    <location>
        <begin position="90"/>
        <end position="109"/>
    </location>
</feature>
<name>A0A7Y9IZM4_9BURK</name>
<feature type="domain" description="Major facilitator superfamily (MFS) profile" evidence="9">
    <location>
        <begin position="20"/>
        <end position="403"/>
    </location>
</feature>
<evidence type="ECO:0000259" key="9">
    <source>
        <dbReference type="PROSITE" id="PS50850"/>
    </source>
</evidence>
<gene>
    <name evidence="10" type="ORF">FHW18_005084</name>
</gene>
<feature type="transmembrane region" description="Helical" evidence="8">
    <location>
        <begin position="149"/>
        <end position="170"/>
    </location>
</feature>
<feature type="transmembrane region" description="Helical" evidence="8">
    <location>
        <begin position="229"/>
        <end position="248"/>
    </location>
</feature>
<dbReference type="GO" id="GO:0022857">
    <property type="term" value="F:transmembrane transporter activity"/>
    <property type="evidence" value="ECO:0007669"/>
    <property type="project" value="InterPro"/>
</dbReference>
<feature type="transmembrane region" description="Helical" evidence="8">
    <location>
        <begin position="60"/>
        <end position="78"/>
    </location>
</feature>
<feature type="transmembrane region" description="Helical" evidence="8">
    <location>
        <begin position="176"/>
        <end position="198"/>
    </location>
</feature>
<feature type="transmembrane region" description="Helical" evidence="8">
    <location>
        <begin position="380"/>
        <end position="398"/>
    </location>
</feature>
<dbReference type="Pfam" id="PF07690">
    <property type="entry name" value="MFS_1"/>
    <property type="match status" value="1"/>
</dbReference>
<dbReference type="CDD" id="cd17324">
    <property type="entry name" value="MFS_NepI_like"/>
    <property type="match status" value="1"/>
</dbReference>
<reference evidence="10 11" key="1">
    <citation type="submission" date="2020-07" db="EMBL/GenBank/DDBJ databases">
        <title>Genomic Encyclopedia of Type Strains, Phase IV (KMG-V): Genome sequencing to study the core and pangenomes of soil and plant-associated prokaryotes.</title>
        <authorList>
            <person name="Whitman W."/>
        </authorList>
    </citation>
    <scope>NUCLEOTIDE SEQUENCE [LARGE SCALE GENOMIC DNA]</scope>
    <source>
        <strain evidence="10 11">SAS40</strain>
    </source>
</reference>
<sequence length="403" mass="42528">MDSRAAADQAASRIEHGTAAFVRTNCAIFASGLATFALLYCVQPLMPVLSDTFHVGATGASLSLSLTTAFLAVSILIAGALSETWGRKPMMVGSLLLSSMLTLVSASLHHWESFLVARALMGIALSGLPAVAMAYVAEEMHPRSLGLAMGLYVAGSGLGGMAGRLLVGVITDLSDWRMALVSMGLMGLACAAILWRCLPASRHFVARPLRFKPLFQTYAGHLRSATLRWLFVISFLLMGSFVTLYNYVGYKLAAPPFSLTHTQIGLVFSVYLCGVVSSACMGSVSQRIGRPRMLPITFAVMLVGALLTCAGSVWAVVLGIALITIGFFGTHAVASAWVSAQAPVGRAQAASLYLFTYYLGSSVVGSLGGVFWTWSGWPGVVAMIVVLLLAGMAVAWRLKGQAT</sequence>
<dbReference type="EMBL" id="JACBYR010000003">
    <property type="protein sequence ID" value="NYE85765.1"/>
    <property type="molecule type" value="Genomic_DNA"/>
</dbReference>
<evidence type="ECO:0000256" key="4">
    <source>
        <dbReference type="ARBA" id="ARBA00022475"/>
    </source>
</evidence>
<evidence type="ECO:0000256" key="3">
    <source>
        <dbReference type="ARBA" id="ARBA00022448"/>
    </source>
</evidence>
<proteinExistence type="inferred from homology"/>
<dbReference type="Gene3D" id="1.20.1250.20">
    <property type="entry name" value="MFS general substrate transporter like domains"/>
    <property type="match status" value="1"/>
</dbReference>
<evidence type="ECO:0000256" key="1">
    <source>
        <dbReference type="ARBA" id="ARBA00004651"/>
    </source>
</evidence>
<evidence type="ECO:0000313" key="10">
    <source>
        <dbReference type="EMBL" id="NYE85765.1"/>
    </source>
</evidence>
<comment type="subcellular location">
    <subcellularLocation>
        <location evidence="1">Cell membrane</location>
        <topology evidence="1">Multi-pass membrane protein</topology>
    </subcellularLocation>
</comment>
<dbReference type="GO" id="GO:0005886">
    <property type="term" value="C:plasma membrane"/>
    <property type="evidence" value="ECO:0007669"/>
    <property type="project" value="UniProtKB-SubCell"/>
</dbReference>
<dbReference type="PANTHER" id="PTHR43271:SF1">
    <property type="entry name" value="INNER MEMBRANE TRANSPORT PROTEIN YNFM"/>
    <property type="match status" value="1"/>
</dbReference>
<evidence type="ECO:0000256" key="7">
    <source>
        <dbReference type="ARBA" id="ARBA00023136"/>
    </source>
</evidence>
<evidence type="ECO:0000256" key="5">
    <source>
        <dbReference type="ARBA" id="ARBA00022692"/>
    </source>
</evidence>
<keyword evidence="7 8" id="KW-0472">Membrane</keyword>
<dbReference type="InterPro" id="IPR036259">
    <property type="entry name" value="MFS_trans_sf"/>
</dbReference>
<feature type="transmembrane region" description="Helical" evidence="8">
    <location>
        <begin position="320"/>
        <end position="340"/>
    </location>
</feature>
<organism evidence="10 11">
    <name type="scientific">Pigmentiphaga litoralis</name>
    <dbReference type="NCBI Taxonomy" id="516702"/>
    <lineage>
        <taxon>Bacteria</taxon>
        <taxon>Pseudomonadati</taxon>
        <taxon>Pseudomonadota</taxon>
        <taxon>Betaproteobacteria</taxon>
        <taxon>Burkholderiales</taxon>
        <taxon>Alcaligenaceae</taxon>
        <taxon>Pigmentiphaga</taxon>
    </lineage>
</organism>
<evidence type="ECO:0000256" key="2">
    <source>
        <dbReference type="ARBA" id="ARBA00008335"/>
    </source>
</evidence>
<dbReference type="SUPFAM" id="SSF103473">
    <property type="entry name" value="MFS general substrate transporter"/>
    <property type="match status" value="1"/>
</dbReference>
<evidence type="ECO:0000256" key="6">
    <source>
        <dbReference type="ARBA" id="ARBA00022989"/>
    </source>
</evidence>
<dbReference type="InterPro" id="IPR011701">
    <property type="entry name" value="MFS"/>
</dbReference>
<keyword evidence="4" id="KW-1003">Cell membrane</keyword>
<protein>
    <submittedName>
        <fullName evidence="10">YNFM family putative membrane transporter</fullName>
    </submittedName>
</protein>
<keyword evidence="11" id="KW-1185">Reference proteome</keyword>
<comment type="caution">
    <text evidence="10">The sequence shown here is derived from an EMBL/GenBank/DDBJ whole genome shotgun (WGS) entry which is preliminary data.</text>
</comment>
<keyword evidence="5 8" id="KW-0812">Transmembrane</keyword>
<dbReference type="RefSeq" id="WP_179590146.1">
    <property type="nucleotide sequence ID" value="NZ_JACBYR010000003.1"/>
</dbReference>
<comment type="similarity">
    <text evidence="2">Belongs to the major facilitator superfamily.</text>
</comment>
<keyword evidence="6 8" id="KW-1133">Transmembrane helix</keyword>
<dbReference type="InterPro" id="IPR020846">
    <property type="entry name" value="MFS_dom"/>
</dbReference>
<dbReference type="PROSITE" id="PS50850">
    <property type="entry name" value="MFS"/>
    <property type="match status" value="1"/>
</dbReference>
<dbReference type="AlphaFoldDB" id="A0A7Y9IZM4"/>
<evidence type="ECO:0000313" key="11">
    <source>
        <dbReference type="Proteomes" id="UP000542125"/>
    </source>
</evidence>
<feature type="transmembrane region" description="Helical" evidence="8">
    <location>
        <begin position="293"/>
        <end position="314"/>
    </location>
</feature>